<dbReference type="Pfam" id="PF07715">
    <property type="entry name" value="Plug"/>
    <property type="match status" value="1"/>
</dbReference>
<dbReference type="Gene3D" id="2.60.40.1930">
    <property type="match status" value="1"/>
</dbReference>
<evidence type="ECO:0000313" key="4">
    <source>
        <dbReference type="EMBL" id="NKI31970.1"/>
    </source>
</evidence>
<comment type="similarity">
    <text evidence="1">Belongs to the TonB-dependent receptor family.</text>
</comment>
<reference evidence="4 5" key="1">
    <citation type="submission" date="2020-04" db="EMBL/GenBank/DDBJ databases">
        <authorList>
            <person name="Yoon J."/>
        </authorList>
    </citation>
    <scope>NUCLEOTIDE SEQUENCE [LARGE SCALE GENOMIC DNA]</scope>
    <source>
        <strain evidence="4 5">DJ-13</strain>
    </source>
</reference>
<feature type="signal peptide" evidence="2">
    <location>
        <begin position="1"/>
        <end position="22"/>
    </location>
</feature>
<dbReference type="InterPro" id="IPR039426">
    <property type="entry name" value="TonB-dep_rcpt-like"/>
</dbReference>
<keyword evidence="1" id="KW-0998">Cell outer membrane</keyword>
<dbReference type="EMBL" id="JAAWWL010000002">
    <property type="protein sequence ID" value="NKI31970.1"/>
    <property type="molecule type" value="Genomic_DNA"/>
</dbReference>
<keyword evidence="1" id="KW-1134">Transmembrane beta strand</keyword>
<dbReference type="InterPro" id="IPR012910">
    <property type="entry name" value="Plug_dom"/>
</dbReference>
<dbReference type="PROSITE" id="PS52016">
    <property type="entry name" value="TONB_DEPENDENT_REC_3"/>
    <property type="match status" value="1"/>
</dbReference>
<evidence type="ECO:0000313" key="5">
    <source>
        <dbReference type="Proteomes" id="UP000718451"/>
    </source>
</evidence>
<keyword evidence="2" id="KW-0732">Signal</keyword>
<feature type="domain" description="TonB-dependent receptor plug" evidence="3">
    <location>
        <begin position="571"/>
        <end position="687"/>
    </location>
</feature>
<keyword evidence="1" id="KW-0472">Membrane</keyword>
<keyword evidence="1" id="KW-0812">Transmembrane</keyword>
<name>A0ABX1GPY6_9FLAO</name>
<comment type="subcellular location">
    <subcellularLocation>
        <location evidence="1">Cell outer membrane</location>
        <topology evidence="1">Multi-pass membrane protein</topology>
    </subcellularLocation>
</comment>
<evidence type="ECO:0000259" key="3">
    <source>
        <dbReference type="Pfam" id="PF07715"/>
    </source>
</evidence>
<comment type="caution">
    <text evidence="4">The sequence shown here is derived from an EMBL/GenBank/DDBJ whole genome shotgun (WGS) entry which is preliminary data.</text>
</comment>
<dbReference type="RefSeq" id="WP_168552202.1">
    <property type="nucleotide sequence ID" value="NZ_JAAWWL010000002.1"/>
</dbReference>
<evidence type="ECO:0000256" key="2">
    <source>
        <dbReference type="SAM" id="SignalP"/>
    </source>
</evidence>
<keyword evidence="5" id="KW-1185">Reference proteome</keyword>
<dbReference type="Gene3D" id="2.170.130.10">
    <property type="entry name" value="TonB-dependent receptor, plug domain"/>
    <property type="match status" value="1"/>
</dbReference>
<organism evidence="4 5">
    <name type="scientific">Croceivirga thetidis</name>
    <dbReference type="NCBI Taxonomy" id="2721623"/>
    <lineage>
        <taxon>Bacteria</taxon>
        <taxon>Pseudomonadati</taxon>
        <taxon>Bacteroidota</taxon>
        <taxon>Flavobacteriia</taxon>
        <taxon>Flavobacteriales</taxon>
        <taxon>Flavobacteriaceae</taxon>
        <taxon>Croceivirga</taxon>
    </lineage>
</organism>
<accession>A0ABX1GPY6</accession>
<feature type="chain" id="PRO_5045461000" evidence="2">
    <location>
        <begin position="23"/>
        <end position="789"/>
    </location>
</feature>
<dbReference type="InterPro" id="IPR037066">
    <property type="entry name" value="Plug_dom_sf"/>
</dbReference>
<dbReference type="Proteomes" id="UP000718451">
    <property type="component" value="Unassembled WGS sequence"/>
</dbReference>
<sequence>MKSSKFLYTFAFALLLVLTVNAQQSGPNSTHSLNSRLISEDFFQTTERDSLSLWREQVLLHTDAEIYKPQQNLFFKAYVLTGPNELRVSASDVLRVELLDQNGNLVSNQYHKIQSGSANGAIEIPKKLEDGTYYLRAYTRWMLNYGEENLPSKALKITNESNEFTFADGDMTIAPEGGVIVVGLENKVILSNLSGNTIVGQIVDENGKVISSITNYEDGLATFNFTPQTGKSYYFKPGSGEQLSPIEAQDEGILLQANAIETNSLKVRVQATDAMMANSYKVKGTKNGLTYFETPITFENGKRSFELEIPKKGLPQGIMNLEVSDEYNQIWTKRPVYIQSGDLNITVDKEAIVEDSNNKRLRYRVKVSDAEGNPVTTELSLSVREEESINSSVSDMKRNSNFLTDLKVLAGRDLHGELPKKNIETPDNIKYSFQNGLEFYGQAYDFNNTLLKNKDIQVFVNNENEVEVKEVATNDDGLFSLTGLQLDGEVTLTFRREGKNTMEKLVKVIPYEYEVPELNLGKELTTSTPKIQKSKQFIPKKRLVDFDFADKPANLIPLEEVTLVGKKRLSKVTKSVYNITPSRVAYQSEERPKTIPQLFLGIPGVYVTNLGDIERVSVSLPQSYGLGPVLWVLDGIPLVQPDQASIDNATTPLAEIMSLVSFIDVERIELLRGADAGVFGSRAGGGVILIYTKSGAYSSEYIARKDAQTTFEGYEIPIAFDDYLEVISRKRKLKENNKTLFWNPSLVTNENGEATFEFEVLHEDSSLMIDVKAVTEEGKRASYTTSLQE</sequence>
<proteinExistence type="inferred from homology"/>
<evidence type="ECO:0000256" key="1">
    <source>
        <dbReference type="PROSITE-ProRule" id="PRU01360"/>
    </source>
</evidence>
<dbReference type="SUPFAM" id="SSF56935">
    <property type="entry name" value="Porins"/>
    <property type="match status" value="1"/>
</dbReference>
<keyword evidence="1" id="KW-0813">Transport</keyword>
<gene>
    <name evidence="4" type="ORF">HCU67_08420</name>
</gene>
<protein>
    <submittedName>
        <fullName evidence="4">Plug domain-containing protein</fullName>
    </submittedName>
</protein>